<dbReference type="InterPro" id="IPR050582">
    <property type="entry name" value="HAD-like_SerB"/>
</dbReference>
<dbReference type="GO" id="GO:0016787">
    <property type="term" value="F:hydrolase activity"/>
    <property type="evidence" value="ECO:0007669"/>
    <property type="project" value="UniProtKB-KW"/>
</dbReference>
<evidence type="ECO:0000256" key="3">
    <source>
        <dbReference type="ARBA" id="ARBA00022842"/>
    </source>
</evidence>
<evidence type="ECO:0000256" key="2">
    <source>
        <dbReference type="ARBA" id="ARBA00022801"/>
    </source>
</evidence>
<dbReference type="PANTHER" id="PTHR43344">
    <property type="entry name" value="PHOSPHOSERINE PHOSPHATASE"/>
    <property type="match status" value="1"/>
</dbReference>
<dbReference type="SUPFAM" id="SSF56784">
    <property type="entry name" value="HAD-like"/>
    <property type="match status" value="1"/>
</dbReference>
<dbReference type="NCBIfam" id="TIGR01490">
    <property type="entry name" value="HAD-SF-IB-hyp1"/>
    <property type="match status" value="1"/>
</dbReference>
<keyword evidence="1" id="KW-0479">Metal-binding</keyword>
<dbReference type="NCBIfam" id="TIGR01488">
    <property type="entry name" value="HAD-SF-IB"/>
    <property type="match status" value="1"/>
</dbReference>
<dbReference type="InterPro" id="IPR023214">
    <property type="entry name" value="HAD_sf"/>
</dbReference>
<name>A0A6P2U0A3_BURL3</name>
<dbReference type="Proteomes" id="UP000494260">
    <property type="component" value="Unassembled WGS sequence"/>
</dbReference>
<dbReference type="GO" id="GO:0046872">
    <property type="term" value="F:metal ion binding"/>
    <property type="evidence" value="ECO:0007669"/>
    <property type="project" value="UniProtKB-KW"/>
</dbReference>
<dbReference type="PANTHER" id="PTHR43344:SF13">
    <property type="entry name" value="PHOSPHATASE RV3661-RELATED"/>
    <property type="match status" value="1"/>
</dbReference>
<evidence type="ECO:0000256" key="1">
    <source>
        <dbReference type="ARBA" id="ARBA00022723"/>
    </source>
</evidence>
<gene>
    <name evidence="4" type="ORF">BLA18109_01870</name>
</gene>
<protein>
    <submittedName>
        <fullName evidence="4">Phosphoserine phosphatase</fullName>
    </submittedName>
</protein>
<dbReference type="InterPro" id="IPR006385">
    <property type="entry name" value="HAD_hydro_SerB1"/>
</dbReference>
<evidence type="ECO:0000313" key="4">
    <source>
        <dbReference type="EMBL" id="VWC63358.1"/>
    </source>
</evidence>
<sequence length="224" mass="25220">MDNIRFAFFDVDETLINLKSMFSFRAFYYRQRFGALGGRVADRVAHRRLLASGRDRAQVNRAFYRAFRGHSQAAFAECARRWFAEVSVQPSLYITPVLDALRRHRDDGVEPVFVSGSSIEILQPLADALEVRHVLANRLEVSRGRFTGELLAPQTIGDGKRAAVDAFLTRHRANAERCYGYGDHLSDLPLLEAVGLPTVVERDPALVEIAQARGWPVLNPDCTF</sequence>
<dbReference type="EMBL" id="CABVQH010000005">
    <property type="protein sequence ID" value="VWC63358.1"/>
    <property type="molecule type" value="Genomic_DNA"/>
</dbReference>
<dbReference type="InterPro" id="IPR036412">
    <property type="entry name" value="HAD-like_sf"/>
</dbReference>
<dbReference type="Gene3D" id="1.20.1440.100">
    <property type="entry name" value="SG protein - dephosphorylation function"/>
    <property type="match status" value="1"/>
</dbReference>
<dbReference type="AlphaFoldDB" id="A0A6P2U0A3"/>
<evidence type="ECO:0000313" key="5">
    <source>
        <dbReference type="Proteomes" id="UP000494260"/>
    </source>
</evidence>
<keyword evidence="3" id="KW-0460">Magnesium</keyword>
<reference evidence="4 5" key="1">
    <citation type="submission" date="2019-09" db="EMBL/GenBank/DDBJ databases">
        <authorList>
            <person name="Depoorter E."/>
        </authorList>
    </citation>
    <scope>NUCLEOTIDE SEQUENCE [LARGE SCALE GENOMIC DNA]</scope>
    <source>
        <strain evidence="4">R-18109</strain>
    </source>
</reference>
<dbReference type="Pfam" id="PF12710">
    <property type="entry name" value="HAD"/>
    <property type="match status" value="1"/>
</dbReference>
<proteinExistence type="predicted"/>
<keyword evidence="2" id="KW-0378">Hydrolase</keyword>
<dbReference type="Gene3D" id="3.40.50.1000">
    <property type="entry name" value="HAD superfamily/HAD-like"/>
    <property type="match status" value="1"/>
</dbReference>
<organism evidence="4 5">
    <name type="scientific">Burkholderia lata (strain ATCC 17760 / DSM 23089 / LMG 22485 / NCIMB 9086 / R18194 / 383)</name>
    <dbReference type="NCBI Taxonomy" id="482957"/>
    <lineage>
        <taxon>Bacteria</taxon>
        <taxon>Pseudomonadati</taxon>
        <taxon>Pseudomonadota</taxon>
        <taxon>Betaproteobacteria</taxon>
        <taxon>Burkholderiales</taxon>
        <taxon>Burkholderiaceae</taxon>
        <taxon>Burkholderia</taxon>
        <taxon>Burkholderia cepacia complex</taxon>
    </lineage>
</organism>
<accession>A0A6P2U0A3</accession>
<dbReference type="RefSeq" id="WP_174950236.1">
    <property type="nucleotide sequence ID" value="NZ_CABVQH010000005.1"/>
</dbReference>